<keyword evidence="2" id="KW-1185">Reference proteome</keyword>
<accession>A0A2K8U9Z7</accession>
<evidence type="ECO:0000313" key="1">
    <source>
        <dbReference type="EMBL" id="AUB82413.1"/>
    </source>
</evidence>
<dbReference type="Gene3D" id="3.10.20.860">
    <property type="match status" value="1"/>
</dbReference>
<dbReference type="KEGG" id="tsy:THSYN_16660"/>
<evidence type="ECO:0008006" key="3">
    <source>
        <dbReference type="Google" id="ProtNLM"/>
    </source>
</evidence>
<dbReference type="Proteomes" id="UP000232638">
    <property type="component" value="Chromosome"/>
</dbReference>
<sequence length="107" mass="12082">MEGRSRCSVGSAMAIVSLSLPSMPCEVRVMQCEFCDGQTKLKAVKRQHWLNGKLYIVENVEAEVCTACGERYFHAKTLDAIDELLLKQHVVEKTLDVEVVRFHREAA</sequence>
<gene>
    <name evidence="1" type="ORF">THSYN_16660</name>
</gene>
<reference evidence="1 2" key="1">
    <citation type="submission" date="2017-03" db="EMBL/GenBank/DDBJ databases">
        <title>Complete genome sequence of Candidatus 'Thiodictyon syntrophicum' sp. nov. strain Cad16T, a photolithoautotroph purple sulfur bacterium isolated from an alpine meromictic lake.</title>
        <authorList>
            <person name="Luedin S.M."/>
            <person name="Pothier J.F."/>
            <person name="Danza F."/>
            <person name="Storelli N."/>
            <person name="Wittwer M."/>
            <person name="Tonolla M."/>
        </authorList>
    </citation>
    <scope>NUCLEOTIDE SEQUENCE [LARGE SCALE GENOMIC DNA]</scope>
    <source>
        <strain evidence="1 2">Cad16T</strain>
    </source>
</reference>
<dbReference type="NCBIfam" id="TIGR03831">
    <property type="entry name" value="YgiT_finger"/>
    <property type="match status" value="1"/>
</dbReference>
<name>A0A2K8U9Z7_9GAMM</name>
<organism evidence="1 2">
    <name type="scientific">Candidatus Thiodictyon syntrophicum</name>
    <dbReference type="NCBI Taxonomy" id="1166950"/>
    <lineage>
        <taxon>Bacteria</taxon>
        <taxon>Pseudomonadati</taxon>
        <taxon>Pseudomonadota</taxon>
        <taxon>Gammaproteobacteria</taxon>
        <taxon>Chromatiales</taxon>
        <taxon>Chromatiaceae</taxon>
        <taxon>Thiodictyon</taxon>
    </lineage>
</organism>
<dbReference type="AlphaFoldDB" id="A0A2K8U9Z7"/>
<proteinExistence type="predicted"/>
<dbReference type="InterPro" id="IPR022453">
    <property type="entry name" value="Znf_MqsA-type"/>
</dbReference>
<evidence type="ECO:0000313" key="2">
    <source>
        <dbReference type="Proteomes" id="UP000232638"/>
    </source>
</evidence>
<dbReference type="EMBL" id="CP020370">
    <property type="protein sequence ID" value="AUB82413.1"/>
    <property type="molecule type" value="Genomic_DNA"/>
</dbReference>
<protein>
    <recommendedName>
        <fullName evidence="3">YgiT-type zinc finger domain-containing protein</fullName>
    </recommendedName>
</protein>